<reference evidence="1 2" key="1">
    <citation type="submission" date="2013-12" db="EMBL/GenBank/DDBJ databases">
        <title>Draft genome of the parsitic nematode Ancylostoma duodenale.</title>
        <authorList>
            <person name="Mitreva M."/>
        </authorList>
    </citation>
    <scope>NUCLEOTIDE SEQUENCE [LARGE SCALE GENOMIC DNA]</scope>
    <source>
        <strain evidence="1 2">Zhejiang</strain>
    </source>
</reference>
<dbReference type="InterPro" id="IPR029033">
    <property type="entry name" value="His_PPase_superfam"/>
</dbReference>
<dbReference type="AlphaFoldDB" id="A0A0C2GIB6"/>
<accession>A0A0C2GIB6</accession>
<evidence type="ECO:0000313" key="1">
    <source>
        <dbReference type="EMBL" id="KIH60910.1"/>
    </source>
</evidence>
<keyword evidence="2" id="KW-1185">Reference proteome</keyword>
<organism evidence="1 2">
    <name type="scientific">Ancylostoma duodenale</name>
    <dbReference type="NCBI Taxonomy" id="51022"/>
    <lineage>
        <taxon>Eukaryota</taxon>
        <taxon>Metazoa</taxon>
        <taxon>Ecdysozoa</taxon>
        <taxon>Nematoda</taxon>
        <taxon>Chromadorea</taxon>
        <taxon>Rhabditida</taxon>
        <taxon>Rhabditina</taxon>
        <taxon>Rhabditomorpha</taxon>
        <taxon>Strongyloidea</taxon>
        <taxon>Ancylostomatidae</taxon>
        <taxon>Ancylostomatinae</taxon>
        <taxon>Ancylostoma</taxon>
    </lineage>
</organism>
<protein>
    <submittedName>
        <fullName evidence="1">Uncharacterized protein</fullName>
    </submittedName>
</protein>
<dbReference type="EMBL" id="KN730536">
    <property type="protein sequence ID" value="KIH60910.1"/>
    <property type="molecule type" value="Genomic_DNA"/>
</dbReference>
<gene>
    <name evidence="1" type="ORF">ANCDUO_08828</name>
</gene>
<dbReference type="Proteomes" id="UP000054047">
    <property type="component" value="Unassembled WGS sequence"/>
</dbReference>
<dbReference type="SUPFAM" id="SSF53254">
    <property type="entry name" value="Phosphoglycerate mutase-like"/>
    <property type="match status" value="1"/>
</dbReference>
<sequence>MGGLWLNHILESIDNAAKGDGPRVIGYSSHTEVTLAVIKLLGVDRHELTTSAGFLLEYRNVPSPSVRILNHDPDPIDKHIIYKVGLLLRIFPN</sequence>
<dbReference type="OrthoDB" id="10257284at2759"/>
<name>A0A0C2GIB6_9BILA</name>
<evidence type="ECO:0000313" key="2">
    <source>
        <dbReference type="Proteomes" id="UP000054047"/>
    </source>
</evidence>
<proteinExistence type="predicted"/>
<dbReference type="GO" id="GO:0016791">
    <property type="term" value="F:phosphatase activity"/>
    <property type="evidence" value="ECO:0007669"/>
    <property type="project" value="UniProtKB-ARBA"/>
</dbReference>